<evidence type="ECO:0000256" key="5">
    <source>
        <dbReference type="ARBA" id="ARBA00022448"/>
    </source>
</evidence>
<keyword evidence="12" id="KW-1185">Reference proteome</keyword>
<feature type="transmembrane region" description="Helical" evidence="10">
    <location>
        <begin position="27"/>
        <end position="45"/>
    </location>
</feature>
<evidence type="ECO:0000256" key="9">
    <source>
        <dbReference type="ARBA" id="ARBA00023136"/>
    </source>
</evidence>
<dbReference type="RefSeq" id="WP_271300848.1">
    <property type="nucleotide sequence ID" value="NZ_JBBBDM010000002.1"/>
</dbReference>
<keyword evidence="8 10" id="KW-1133">Transmembrane helix</keyword>
<comment type="similarity">
    <text evidence="3">Belongs to the nicotinamide ribonucleoside (NR) uptake permease (TC 4.B.1) family.</text>
</comment>
<feature type="transmembrane region" description="Helical" evidence="10">
    <location>
        <begin position="155"/>
        <end position="175"/>
    </location>
</feature>
<name>A0ABU8H0Y5_9SPHN</name>
<dbReference type="Pfam" id="PF04973">
    <property type="entry name" value="NMN_transporter"/>
    <property type="match status" value="1"/>
</dbReference>
<evidence type="ECO:0000256" key="6">
    <source>
        <dbReference type="ARBA" id="ARBA00022475"/>
    </source>
</evidence>
<keyword evidence="5" id="KW-0813">Transport</keyword>
<feature type="transmembrane region" description="Helical" evidence="10">
    <location>
        <begin position="86"/>
        <end position="106"/>
    </location>
</feature>
<dbReference type="Proteomes" id="UP001367771">
    <property type="component" value="Unassembled WGS sequence"/>
</dbReference>
<evidence type="ECO:0000256" key="1">
    <source>
        <dbReference type="ARBA" id="ARBA00002672"/>
    </source>
</evidence>
<comment type="function">
    <text evidence="1">Required for nicotinamide riboside transport across the inner membrane.</text>
</comment>
<dbReference type="NCBIfam" id="TIGR01528">
    <property type="entry name" value="NMN_trans_PnuC"/>
    <property type="match status" value="1"/>
</dbReference>
<protein>
    <recommendedName>
        <fullName evidence="4">Nicotinamide riboside transporter PnuC</fullName>
    </recommendedName>
</protein>
<accession>A0ABU8H0Y5</accession>
<organism evidence="11 12">
    <name type="scientific">Sphingomonas kyungheensis</name>
    <dbReference type="NCBI Taxonomy" id="1069987"/>
    <lineage>
        <taxon>Bacteria</taxon>
        <taxon>Pseudomonadati</taxon>
        <taxon>Pseudomonadota</taxon>
        <taxon>Alphaproteobacteria</taxon>
        <taxon>Sphingomonadales</taxon>
        <taxon>Sphingomonadaceae</taxon>
        <taxon>Sphingomonas</taxon>
    </lineage>
</organism>
<sequence>MVEALAAALVIVNVALVARRSVWNYPVALVAVAIYAWVFATARLYSDALLQGVFFAANLYGWRNWAHSRATAGTVIVTRLAPVARIGWLVAIVAAAWGWGLLMHRFTDAAYPWWDAALAIASVAAQWLQARRVIESWWLWIAVDVGSVPLYAAKALWITAALYAVLLGLAIWGWIDWRRAAVRQEGKVRA</sequence>
<proteinExistence type="inferred from homology"/>
<evidence type="ECO:0000256" key="10">
    <source>
        <dbReference type="SAM" id="Phobius"/>
    </source>
</evidence>
<comment type="caution">
    <text evidence="11">The sequence shown here is derived from an EMBL/GenBank/DDBJ whole genome shotgun (WGS) entry which is preliminary data.</text>
</comment>
<comment type="subcellular location">
    <subcellularLocation>
        <location evidence="2">Cell membrane</location>
        <topology evidence="2">Multi-pass membrane protein</topology>
    </subcellularLocation>
</comment>
<evidence type="ECO:0000256" key="3">
    <source>
        <dbReference type="ARBA" id="ARBA00006669"/>
    </source>
</evidence>
<dbReference type="PANTHER" id="PTHR36122">
    <property type="entry name" value="NICOTINAMIDE RIBOSIDE TRANSPORTER PNUC"/>
    <property type="match status" value="1"/>
</dbReference>
<evidence type="ECO:0000256" key="4">
    <source>
        <dbReference type="ARBA" id="ARBA00017522"/>
    </source>
</evidence>
<dbReference type="PANTHER" id="PTHR36122:SF2">
    <property type="entry name" value="NICOTINAMIDE RIBOSIDE TRANSPORTER PNUC"/>
    <property type="match status" value="1"/>
</dbReference>
<keyword evidence="7 10" id="KW-0812">Transmembrane</keyword>
<dbReference type="InterPro" id="IPR006419">
    <property type="entry name" value="NMN_transpt_PnuC"/>
</dbReference>
<evidence type="ECO:0000313" key="12">
    <source>
        <dbReference type="Proteomes" id="UP001367771"/>
    </source>
</evidence>
<evidence type="ECO:0000313" key="11">
    <source>
        <dbReference type="EMBL" id="MEI5686648.1"/>
    </source>
</evidence>
<evidence type="ECO:0000256" key="2">
    <source>
        <dbReference type="ARBA" id="ARBA00004651"/>
    </source>
</evidence>
<reference evidence="11 12" key="1">
    <citation type="journal article" date="2013" name="Int. J. Syst. Evol. Microbiol.">
        <title>Sphingomonas kyungheensis sp. nov., a bacterium with ginsenoside-converting activity isolated from soil of a ginseng field.</title>
        <authorList>
            <person name="Son H.M."/>
            <person name="Yang J.E."/>
            <person name="Park Y."/>
            <person name="Han C.K."/>
            <person name="Kim S.G."/>
            <person name="Kook M."/>
            <person name="Yi T.H."/>
        </authorList>
    </citation>
    <scope>NUCLEOTIDE SEQUENCE [LARGE SCALE GENOMIC DNA]</scope>
    <source>
        <strain evidence="11 12">LMG 26582</strain>
    </source>
</reference>
<keyword evidence="6" id="KW-1003">Cell membrane</keyword>
<keyword evidence="9 10" id="KW-0472">Membrane</keyword>
<evidence type="ECO:0000256" key="7">
    <source>
        <dbReference type="ARBA" id="ARBA00022692"/>
    </source>
</evidence>
<gene>
    <name evidence="11" type="primary">pnuC</name>
    <name evidence="11" type="ORF">V8201_06105</name>
</gene>
<evidence type="ECO:0000256" key="8">
    <source>
        <dbReference type="ARBA" id="ARBA00022989"/>
    </source>
</evidence>
<dbReference type="EMBL" id="JBBBDM010000002">
    <property type="protein sequence ID" value="MEI5686648.1"/>
    <property type="molecule type" value="Genomic_DNA"/>
</dbReference>